<organism evidence="3 4">
    <name type="scientific">Desulfofarcimen acetoxidans (strain ATCC 49208 / DSM 771 / KCTC 5769 / VKM B-1644 / 5575)</name>
    <name type="common">Desulfotomaculum acetoxidans</name>
    <dbReference type="NCBI Taxonomy" id="485916"/>
    <lineage>
        <taxon>Bacteria</taxon>
        <taxon>Bacillati</taxon>
        <taxon>Bacillota</taxon>
        <taxon>Clostridia</taxon>
        <taxon>Eubacteriales</taxon>
        <taxon>Peptococcaceae</taxon>
        <taxon>Desulfofarcimen</taxon>
    </lineage>
</organism>
<evidence type="ECO:0000313" key="3">
    <source>
        <dbReference type="EMBL" id="ACV64209.1"/>
    </source>
</evidence>
<name>C8W6V0_DESAS</name>
<feature type="domain" description="Oxidoreductase molybdopterin-binding" evidence="2">
    <location>
        <begin position="55"/>
        <end position="185"/>
    </location>
</feature>
<dbReference type="KEGG" id="dae:Dtox_3490"/>
<dbReference type="Proteomes" id="UP000002217">
    <property type="component" value="Chromosome"/>
</dbReference>
<accession>C8W6V0</accession>
<dbReference type="Gene3D" id="3.90.420.10">
    <property type="entry name" value="Oxidoreductase, molybdopterin-binding domain"/>
    <property type="match status" value="1"/>
</dbReference>
<feature type="transmembrane region" description="Helical" evidence="1">
    <location>
        <begin position="17"/>
        <end position="36"/>
    </location>
</feature>
<gene>
    <name evidence="3" type="ordered locus">Dtox_3490</name>
</gene>
<dbReference type="EMBL" id="CP001720">
    <property type="protein sequence ID" value="ACV64209.1"/>
    <property type="molecule type" value="Genomic_DNA"/>
</dbReference>
<dbReference type="STRING" id="485916.Dtox_3490"/>
<keyword evidence="1" id="KW-1133">Transmembrane helix</keyword>
<dbReference type="eggNOG" id="COG2041">
    <property type="taxonomic scope" value="Bacteria"/>
</dbReference>
<dbReference type="Pfam" id="PF00174">
    <property type="entry name" value="Oxidored_molyb"/>
    <property type="match status" value="1"/>
</dbReference>
<dbReference type="OrthoDB" id="1708196at2"/>
<reference evidence="3 4" key="1">
    <citation type="journal article" date="2009" name="Stand. Genomic Sci.">
        <title>Complete genome sequence of Desulfotomaculum acetoxidans type strain (5575).</title>
        <authorList>
            <person name="Spring S."/>
            <person name="Lapidus A."/>
            <person name="Schroder M."/>
            <person name="Gleim D."/>
            <person name="Sims D."/>
            <person name="Meincke L."/>
            <person name="Glavina Del Rio T."/>
            <person name="Tice H."/>
            <person name="Copeland A."/>
            <person name="Cheng J.F."/>
            <person name="Lucas S."/>
            <person name="Chen F."/>
            <person name="Nolan M."/>
            <person name="Bruce D."/>
            <person name="Goodwin L."/>
            <person name="Pitluck S."/>
            <person name="Ivanova N."/>
            <person name="Mavromatis K."/>
            <person name="Mikhailova N."/>
            <person name="Pati A."/>
            <person name="Chen A."/>
            <person name="Palaniappan K."/>
            <person name="Land M."/>
            <person name="Hauser L."/>
            <person name="Chang Y.J."/>
            <person name="Jeffries C.D."/>
            <person name="Chain P."/>
            <person name="Saunders E."/>
            <person name="Brettin T."/>
            <person name="Detter J.C."/>
            <person name="Goker M."/>
            <person name="Bristow J."/>
            <person name="Eisen J.A."/>
            <person name="Markowitz V."/>
            <person name="Hugenholtz P."/>
            <person name="Kyrpides N.C."/>
            <person name="Klenk H.P."/>
            <person name="Han C."/>
        </authorList>
    </citation>
    <scope>NUCLEOTIDE SEQUENCE [LARGE SCALE GENOMIC DNA]</scope>
    <source>
        <strain evidence="4">ATCC 49208 / DSM 771 / VKM B-1644</strain>
    </source>
</reference>
<dbReference type="RefSeq" id="WP_015758899.1">
    <property type="nucleotide sequence ID" value="NC_013216.1"/>
</dbReference>
<dbReference type="HOGENOM" id="CLU_128249_0_0_9"/>
<dbReference type="SUPFAM" id="SSF56524">
    <property type="entry name" value="Oxidoreductase molybdopterin-binding domain"/>
    <property type="match status" value="1"/>
</dbReference>
<keyword evidence="1" id="KW-0472">Membrane</keyword>
<evidence type="ECO:0000313" key="4">
    <source>
        <dbReference type="Proteomes" id="UP000002217"/>
    </source>
</evidence>
<keyword evidence="4" id="KW-1185">Reference proteome</keyword>
<dbReference type="InterPro" id="IPR000572">
    <property type="entry name" value="OxRdtase_Mopterin-bd_dom"/>
</dbReference>
<proteinExistence type="predicted"/>
<sequence>MVETKFNASKGFNSTKWLIGGIMLLVLAVVGFSLLNHFSSVQQEGRLVIKAGDGTLGSFTVADLQKLPAVEKKMVVQTNCSSSCSNNSANSSEHDYTGTLLLGVLDGIDPGLTRKYTKIIARGVDYYSQVLDMSEVMQPDNVYIVYADHGKPLITQAGGEGSMQLIICNDKTGQRFTKWLVSLELQ</sequence>
<dbReference type="InterPro" id="IPR036374">
    <property type="entry name" value="OxRdtase_Mopterin-bd_sf"/>
</dbReference>
<keyword evidence="1" id="KW-0812">Transmembrane</keyword>
<dbReference type="AlphaFoldDB" id="C8W6V0"/>
<evidence type="ECO:0000259" key="2">
    <source>
        <dbReference type="Pfam" id="PF00174"/>
    </source>
</evidence>
<protein>
    <recommendedName>
        <fullName evidence="2">Oxidoreductase molybdopterin-binding domain-containing protein</fullName>
    </recommendedName>
</protein>
<evidence type="ECO:0000256" key="1">
    <source>
        <dbReference type="SAM" id="Phobius"/>
    </source>
</evidence>